<keyword evidence="4" id="KW-0479">Metal-binding</keyword>
<evidence type="ECO:0000256" key="6">
    <source>
        <dbReference type="ARBA" id="ARBA00023277"/>
    </source>
</evidence>
<proteinExistence type="inferred from homology"/>
<comment type="subcellular location">
    <subcellularLocation>
        <location evidence="1">Cytoplasm</location>
    </subcellularLocation>
</comment>
<accession>A0A8J4HD78</accession>
<dbReference type="GO" id="GO:0046872">
    <property type="term" value="F:metal ion binding"/>
    <property type="evidence" value="ECO:0007669"/>
    <property type="project" value="UniProtKB-KW"/>
</dbReference>
<dbReference type="NCBIfam" id="TIGR01662">
    <property type="entry name" value="HAD-SF-IIIA"/>
    <property type="match status" value="1"/>
</dbReference>
<name>A0A8J4HD78_9PROT</name>
<protein>
    <recommendedName>
        <fullName evidence="7">D,D-heptose 1,7-bisphosphate phosphatase</fullName>
    </recommendedName>
</protein>
<gene>
    <name evidence="9" type="ORF">ENY07_10055</name>
</gene>
<dbReference type="PANTHER" id="PTHR42891:SF1">
    <property type="entry name" value="D-GLYCERO-BETA-D-MANNO-HEPTOSE-1,7-BISPHOSPHATE 7-PHOSPHATASE"/>
    <property type="match status" value="1"/>
</dbReference>
<dbReference type="NCBIfam" id="TIGR01656">
    <property type="entry name" value="Histidinol-ppas"/>
    <property type="match status" value="1"/>
</dbReference>
<keyword evidence="6" id="KW-0119">Carbohydrate metabolism</keyword>
<keyword evidence="5 9" id="KW-0378">Hydrolase</keyword>
<dbReference type="PANTHER" id="PTHR42891">
    <property type="entry name" value="D-GLYCERO-BETA-D-MANNO-HEPTOSE-1,7-BISPHOSPHATE 7-PHOSPHATASE"/>
    <property type="match status" value="1"/>
</dbReference>
<dbReference type="Pfam" id="PF00483">
    <property type="entry name" value="NTP_transferase"/>
    <property type="match status" value="1"/>
</dbReference>
<evidence type="ECO:0000256" key="7">
    <source>
        <dbReference type="ARBA" id="ARBA00031828"/>
    </source>
</evidence>
<dbReference type="Gene3D" id="3.90.550.10">
    <property type="entry name" value="Spore Coat Polysaccharide Biosynthesis Protein SpsA, Chain A"/>
    <property type="match status" value="1"/>
</dbReference>
<dbReference type="GO" id="GO:0005737">
    <property type="term" value="C:cytoplasm"/>
    <property type="evidence" value="ECO:0007669"/>
    <property type="project" value="UniProtKB-SubCell"/>
</dbReference>
<dbReference type="InterPro" id="IPR023214">
    <property type="entry name" value="HAD_sf"/>
</dbReference>
<evidence type="ECO:0000313" key="9">
    <source>
        <dbReference type="EMBL" id="HGC43545.1"/>
    </source>
</evidence>
<dbReference type="GO" id="GO:0016791">
    <property type="term" value="F:phosphatase activity"/>
    <property type="evidence" value="ECO:0007669"/>
    <property type="project" value="InterPro"/>
</dbReference>
<evidence type="ECO:0000256" key="4">
    <source>
        <dbReference type="ARBA" id="ARBA00022723"/>
    </source>
</evidence>
<dbReference type="InterPro" id="IPR029044">
    <property type="entry name" value="Nucleotide-diphossugar_trans"/>
</dbReference>
<comment type="caution">
    <text evidence="9">The sequence shown here is derived from an EMBL/GenBank/DDBJ whole genome shotgun (WGS) entry which is preliminary data.</text>
</comment>
<dbReference type="InterPro" id="IPR036412">
    <property type="entry name" value="HAD-like_sf"/>
</dbReference>
<evidence type="ECO:0000259" key="8">
    <source>
        <dbReference type="Pfam" id="PF00483"/>
    </source>
</evidence>
<dbReference type="EMBL" id="DTQM01000193">
    <property type="protein sequence ID" value="HGC43545.1"/>
    <property type="molecule type" value="Genomic_DNA"/>
</dbReference>
<feature type="domain" description="Nucleotidyl transferase" evidence="8">
    <location>
        <begin position="11"/>
        <end position="232"/>
    </location>
</feature>
<evidence type="ECO:0000256" key="3">
    <source>
        <dbReference type="ARBA" id="ARBA00022490"/>
    </source>
</evidence>
<comment type="similarity">
    <text evidence="2">Belongs to the GmhB family.</text>
</comment>
<evidence type="ECO:0000256" key="5">
    <source>
        <dbReference type="ARBA" id="ARBA00022801"/>
    </source>
</evidence>
<dbReference type="CDD" id="cd07503">
    <property type="entry name" value="HAD_HisB-N"/>
    <property type="match status" value="1"/>
</dbReference>
<dbReference type="AlphaFoldDB" id="A0A8J4HD78"/>
<sequence>MAEVGVQQCAILAGGLASRLGPLAANIPKPILPIGDRPFLAWLMREMVRFGIEEFVLLAGHLAGELHAAIAPIRAHLPKTVAITISEEPERAGTGGALFHARARLAARFLLCNGDSLFDCNLARLFAASSDGLARMVLRAVEDTSRYGVVTAEGDRVTAFAERPAADGGGLINAGVYLMTRAIVADLAPHCSLERDILPELARRGDLRGITAAGYFRDIGIPADLARARAEIPRLLRRPALFLDRDGVINRDHGYVGTRARFEWMPGALAAIRAANEAGYHVFVVTNQAGIARGFYDEAMLADLHAWMVDEVRRAGGNIDDIRYCPFHPEGLIPAYARASDWRKPAPGMILDLIRAWEVDPARALLIGDTETDMQAAQAAGIRGYLFPGGDLAAFLKPLLAEFSAPR</sequence>
<dbReference type="InterPro" id="IPR006549">
    <property type="entry name" value="HAD-SF_hydro_IIIA"/>
</dbReference>
<keyword evidence="3" id="KW-0963">Cytoplasm</keyword>
<dbReference type="Gene3D" id="3.40.50.1000">
    <property type="entry name" value="HAD superfamily/HAD-like"/>
    <property type="match status" value="1"/>
</dbReference>
<dbReference type="SUPFAM" id="SSF56784">
    <property type="entry name" value="HAD-like"/>
    <property type="match status" value="1"/>
</dbReference>
<dbReference type="SUPFAM" id="SSF53448">
    <property type="entry name" value="Nucleotide-diphospho-sugar transferases"/>
    <property type="match status" value="1"/>
</dbReference>
<dbReference type="GO" id="GO:0005975">
    <property type="term" value="P:carbohydrate metabolic process"/>
    <property type="evidence" value="ECO:0007669"/>
    <property type="project" value="InterPro"/>
</dbReference>
<dbReference type="InterPro" id="IPR005835">
    <property type="entry name" value="NTP_transferase_dom"/>
</dbReference>
<evidence type="ECO:0000256" key="2">
    <source>
        <dbReference type="ARBA" id="ARBA00005628"/>
    </source>
</evidence>
<dbReference type="InterPro" id="IPR006543">
    <property type="entry name" value="Histidinol-phos"/>
</dbReference>
<dbReference type="Pfam" id="PF13242">
    <property type="entry name" value="Hydrolase_like"/>
    <property type="match status" value="1"/>
</dbReference>
<reference evidence="9" key="1">
    <citation type="journal article" date="2020" name="mSystems">
        <title>Genome- and Community-Level Interaction Insights into Carbon Utilization and Element Cycling Functions of Hydrothermarchaeota in Hydrothermal Sediment.</title>
        <authorList>
            <person name="Zhou Z."/>
            <person name="Liu Y."/>
            <person name="Xu W."/>
            <person name="Pan J."/>
            <person name="Luo Z.H."/>
            <person name="Li M."/>
        </authorList>
    </citation>
    <scope>NUCLEOTIDE SEQUENCE</scope>
    <source>
        <strain evidence="9">SpSt-997</strain>
    </source>
</reference>
<evidence type="ECO:0000256" key="1">
    <source>
        <dbReference type="ARBA" id="ARBA00004496"/>
    </source>
</evidence>
<dbReference type="InterPro" id="IPR004446">
    <property type="entry name" value="Heptose_bisP_phosphatase"/>
</dbReference>
<organism evidence="9">
    <name type="scientific">Acidicaldus sp</name>
    <dbReference type="NCBI Taxonomy" id="1872105"/>
    <lineage>
        <taxon>Bacteria</taxon>
        <taxon>Pseudomonadati</taxon>
        <taxon>Pseudomonadota</taxon>
        <taxon>Alphaproteobacteria</taxon>
        <taxon>Acetobacterales</taxon>
        <taxon>Acetobacteraceae</taxon>
        <taxon>Acidicaldus</taxon>
    </lineage>
</organism>